<organism evidence="1 2">
    <name type="scientific">Riccia fluitans</name>
    <dbReference type="NCBI Taxonomy" id="41844"/>
    <lineage>
        <taxon>Eukaryota</taxon>
        <taxon>Viridiplantae</taxon>
        <taxon>Streptophyta</taxon>
        <taxon>Embryophyta</taxon>
        <taxon>Marchantiophyta</taxon>
        <taxon>Marchantiopsida</taxon>
        <taxon>Marchantiidae</taxon>
        <taxon>Marchantiales</taxon>
        <taxon>Ricciaceae</taxon>
        <taxon>Riccia</taxon>
    </lineage>
</organism>
<comment type="caution">
    <text evidence="1">The sequence shown here is derived from an EMBL/GenBank/DDBJ whole genome shotgun (WGS) entry which is preliminary data.</text>
</comment>
<gene>
    <name evidence="1" type="ORF">R1flu_023815</name>
</gene>
<proteinExistence type="predicted"/>
<sequence length="160" mass="18349">MAPRSSKNLKTKEVKIPHLTVVNQKKMESWGLGGLFVVDWSGTYDNLLWRSWLPSRRQLVPSLNTGGSRRNGPRKFGGRLFEAFHVEIGSVTTEVVAWNMKEMFAPPPVVETNLHPWKEMATLLTEEQRRTKAVVEQCDYFEGKNRCSKKTPEIAMWCAQ</sequence>
<dbReference type="Proteomes" id="UP001605036">
    <property type="component" value="Unassembled WGS sequence"/>
</dbReference>
<accession>A0ABD1XTY5</accession>
<evidence type="ECO:0000313" key="1">
    <source>
        <dbReference type="EMBL" id="KAL2612123.1"/>
    </source>
</evidence>
<dbReference type="EMBL" id="JBHFFA010000007">
    <property type="protein sequence ID" value="KAL2612123.1"/>
    <property type="molecule type" value="Genomic_DNA"/>
</dbReference>
<dbReference type="AlphaFoldDB" id="A0ABD1XTY5"/>
<evidence type="ECO:0000313" key="2">
    <source>
        <dbReference type="Proteomes" id="UP001605036"/>
    </source>
</evidence>
<name>A0ABD1XTY5_9MARC</name>
<reference evidence="1 2" key="1">
    <citation type="submission" date="2024-09" db="EMBL/GenBank/DDBJ databases">
        <title>Chromosome-scale assembly of Riccia fluitans.</title>
        <authorList>
            <person name="Paukszto L."/>
            <person name="Sawicki J."/>
            <person name="Karawczyk K."/>
            <person name="Piernik-Szablinska J."/>
            <person name="Szczecinska M."/>
            <person name="Mazdziarz M."/>
        </authorList>
    </citation>
    <scope>NUCLEOTIDE SEQUENCE [LARGE SCALE GENOMIC DNA]</scope>
    <source>
        <strain evidence="1">Rf_01</strain>
        <tissue evidence="1">Aerial parts of the thallus</tissue>
    </source>
</reference>
<protein>
    <submittedName>
        <fullName evidence="1">Uncharacterized protein</fullName>
    </submittedName>
</protein>
<keyword evidence="2" id="KW-1185">Reference proteome</keyword>